<evidence type="ECO:0000256" key="9">
    <source>
        <dbReference type="ARBA" id="ARBA00023136"/>
    </source>
</evidence>
<dbReference type="InterPro" id="IPR023395">
    <property type="entry name" value="MCP_dom_sf"/>
</dbReference>
<dbReference type="PANTHER" id="PTHR45624">
    <property type="entry name" value="MITOCHONDRIAL BASIC AMINO ACIDS TRANSPORTER-RELATED"/>
    <property type="match status" value="1"/>
</dbReference>
<feature type="transmembrane region" description="Helical" evidence="12">
    <location>
        <begin position="381"/>
        <end position="407"/>
    </location>
</feature>
<keyword evidence="6" id="KW-0999">Mitochondrion inner membrane</keyword>
<organism evidence="13 14">
    <name type="scientific">Apodospora peruviana</name>
    <dbReference type="NCBI Taxonomy" id="516989"/>
    <lineage>
        <taxon>Eukaryota</taxon>
        <taxon>Fungi</taxon>
        <taxon>Dikarya</taxon>
        <taxon>Ascomycota</taxon>
        <taxon>Pezizomycotina</taxon>
        <taxon>Sordariomycetes</taxon>
        <taxon>Sordariomycetidae</taxon>
        <taxon>Sordariales</taxon>
        <taxon>Lasiosphaeriaceae</taxon>
        <taxon>Apodospora</taxon>
    </lineage>
</organism>
<comment type="subcellular location">
    <subcellularLocation>
        <location evidence="1">Mitochondrion membrane</location>
        <topology evidence="1">Multi-pass membrane protein</topology>
    </subcellularLocation>
</comment>
<dbReference type="PROSITE" id="PS50920">
    <property type="entry name" value="SOLCAR"/>
    <property type="match status" value="3"/>
</dbReference>
<evidence type="ECO:0000313" key="13">
    <source>
        <dbReference type="EMBL" id="KAK3329022.1"/>
    </source>
</evidence>
<feature type="transmembrane region" description="Helical" evidence="12">
    <location>
        <begin position="339"/>
        <end position="361"/>
    </location>
</feature>
<keyword evidence="4 10" id="KW-0812">Transmembrane</keyword>
<evidence type="ECO:0000256" key="7">
    <source>
        <dbReference type="ARBA" id="ARBA00022989"/>
    </source>
</evidence>
<feature type="transmembrane region" description="Helical" evidence="12">
    <location>
        <begin position="156"/>
        <end position="176"/>
    </location>
</feature>
<evidence type="ECO:0000256" key="6">
    <source>
        <dbReference type="ARBA" id="ARBA00022792"/>
    </source>
</evidence>
<dbReference type="Pfam" id="PF00153">
    <property type="entry name" value="Mito_carr"/>
    <property type="match status" value="3"/>
</dbReference>
<dbReference type="GO" id="GO:1990575">
    <property type="term" value="P:mitochondrial L-ornithine transmembrane transport"/>
    <property type="evidence" value="ECO:0007669"/>
    <property type="project" value="TreeGrafter"/>
</dbReference>
<dbReference type="FunFam" id="1.50.40.10:FF:000109">
    <property type="entry name" value="Ornithine carrier protein AmcA/Ort1"/>
    <property type="match status" value="1"/>
</dbReference>
<keyword evidence="14" id="KW-1185">Reference proteome</keyword>
<dbReference type="InterPro" id="IPR018108">
    <property type="entry name" value="MCP_transmembrane"/>
</dbReference>
<dbReference type="GO" id="GO:0031966">
    <property type="term" value="C:mitochondrial membrane"/>
    <property type="evidence" value="ECO:0007669"/>
    <property type="project" value="UniProtKB-SubCell"/>
</dbReference>
<sequence length="417" mass="44792">MESVSQPGSRRHPQIVATTAAASPVVAATIPAATATAAAAAATMELVKKPRTAVMESLEDIAYGSIAGVVGKYIEYPFDTVKVRLQSQPDHLPLRYKGPLDCFRQSIRADGFLGLYRGISAPLVGAALETSSLFFFERIGREAVYSSGHTPRDQALSLPALWFTGAFSGAFTSFILTPIELVKCKIQVPETPAAGKGAAAPPPLRPIPVIKDIFRHEGLMGFWHGQMGTLIREAGGCAAWFGFKETTTKLLRDWNETRWAATMKPAELEIVLAEPLPLWQQAVAGASAGMSYNFLFFPADTVKSRMQTSPIGGDGTGAAKRSFGAETAALWRQAGIKGFYRGCGVTVLRSAPSSAFIFMVFDGLKNPGSRSATTRRPTATVRAALSATFVVNSVIVDDVVSAIITVIKKKRRRTYSR</sequence>
<keyword evidence="7 12" id="KW-1133">Transmembrane helix</keyword>
<gene>
    <name evidence="13" type="ORF">B0H66DRAFT_596622</name>
</gene>
<accession>A0AAE0IQE1</accession>
<comment type="caution">
    <text evidence="13">The sequence shown here is derived from an EMBL/GenBank/DDBJ whole genome shotgun (WGS) entry which is preliminary data.</text>
</comment>
<feature type="repeat" description="Solcar" evidence="10">
    <location>
        <begin position="156"/>
        <end position="250"/>
    </location>
</feature>
<feature type="transmembrane region" description="Helical" evidence="12">
    <location>
        <begin position="114"/>
        <end position="136"/>
    </location>
</feature>
<evidence type="ECO:0000256" key="12">
    <source>
        <dbReference type="SAM" id="Phobius"/>
    </source>
</evidence>
<feature type="repeat" description="Solcar" evidence="10">
    <location>
        <begin position="55"/>
        <end position="143"/>
    </location>
</feature>
<evidence type="ECO:0000256" key="4">
    <source>
        <dbReference type="ARBA" id="ARBA00022692"/>
    </source>
</evidence>
<evidence type="ECO:0000256" key="5">
    <source>
        <dbReference type="ARBA" id="ARBA00022737"/>
    </source>
</evidence>
<comment type="similarity">
    <text evidence="2 11">Belongs to the mitochondrial carrier (TC 2.A.29) family.</text>
</comment>
<evidence type="ECO:0000256" key="1">
    <source>
        <dbReference type="ARBA" id="ARBA00004225"/>
    </source>
</evidence>
<dbReference type="Proteomes" id="UP001283341">
    <property type="component" value="Unassembled WGS sequence"/>
</dbReference>
<evidence type="ECO:0000256" key="10">
    <source>
        <dbReference type="PROSITE-ProRule" id="PRU00282"/>
    </source>
</evidence>
<evidence type="ECO:0000256" key="11">
    <source>
        <dbReference type="RuleBase" id="RU000488"/>
    </source>
</evidence>
<dbReference type="PANTHER" id="PTHR45624:SF31">
    <property type="entry name" value="MITOCHONDRIAL ORNITHINE TRANSPORTER 1"/>
    <property type="match status" value="1"/>
</dbReference>
<dbReference type="EMBL" id="JAUEDM010000001">
    <property type="protein sequence ID" value="KAK3329022.1"/>
    <property type="molecule type" value="Genomic_DNA"/>
</dbReference>
<proteinExistence type="inferred from homology"/>
<reference evidence="13" key="1">
    <citation type="journal article" date="2023" name="Mol. Phylogenet. Evol.">
        <title>Genome-scale phylogeny and comparative genomics of the fungal order Sordariales.</title>
        <authorList>
            <person name="Hensen N."/>
            <person name="Bonometti L."/>
            <person name="Westerberg I."/>
            <person name="Brannstrom I.O."/>
            <person name="Guillou S."/>
            <person name="Cros-Aarteil S."/>
            <person name="Calhoun S."/>
            <person name="Haridas S."/>
            <person name="Kuo A."/>
            <person name="Mondo S."/>
            <person name="Pangilinan J."/>
            <person name="Riley R."/>
            <person name="LaButti K."/>
            <person name="Andreopoulos B."/>
            <person name="Lipzen A."/>
            <person name="Chen C."/>
            <person name="Yan M."/>
            <person name="Daum C."/>
            <person name="Ng V."/>
            <person name="Clum A."/>
            <person name="Steindorff A."/>
            <person name="Ohm R.A."/>
            <person name="Martin F."/>
            <person name="Silar P."/>
            <person name="Natvig D.O."/>
            <person name="Lalanne C."/>
            <person name="Gautier V."/>
            <person name="Ament-Velasquez S.L."/>
            <person name="Kruys A."/>
            <person name="Hutchinson M.I."/>
            <person name="Powell A.J."/>
            <person name="Barry K."/>
            <person name="Miller A.N."/>
            <person name="Grigoriev I.V."/>
            <person name="Debuchy R."/>
            <person name="Gladieux P."/>
            <person name="Hiltunen Thoren M."/>
            <person name="Johannesson H."/>
        </authorList>
    </citation>
    <scope>NUCLEOTIDE SEQUENCE</scope>
    <source>
        <strain evidence="13">CBS 118394</strain>
    </source>
</reference>
<dbReference type="AlphaFoldDB" id="A0AAE0IQE1"/>
<name>A0AAE0IQE1_9PEZI</name>
<dbReference type="InterPro" id="IPR050567">
    <property type="entry name" value="Mitochondrial_Carrier"/>
</dbReference>
<keyword evidence="5" id="KW-0677">Repeat</keyword>
<reference evidence="13" key="2">
    <citation type="submission" date="2023-06" db="EMBL/GenBank/DDBJ databases">
        <authorList>
            <consortium name="Lawrence Berkeley National Laboratory"/>
            <person name="Haridas S."/>
            <person name="Hensen N."/>
            <person name="Bonometti L."/>
            <person name="Westerberg I."/>
            <person name="Brannstrom I.O."/>
            <person name="Guillou S."/>
            <person name="Cros-Aarteil S."/>
            <person name="Calhoun S."/>
            <person name="Kuo A."/>
            <person name="Mondo S."/>
            <person name="Pangilinan J."/>
            <person name="Riley R."/>
            <person name="Labutti K."/>
            <person name="Andreopoulos B."/>
            <person name="Lipzen A."/>
            <person name="Chen C."/>
            <person name="Yanf M."/>
            <person name="Daum C."/>
            <person name="Ng V."/>
            <person name="Clum A."/>
            <person name="Steindorff A."/>
            <person name="Ohm R."/>
            <person name="Martin F."/>
            <person name="Silar P."/>
            <person name="Natvig D."/>
            <person name="Lalanne C."/>
            <person name="Gautier V."/>
            <person name="Ament-Velasquez S.L."/>
            <person name="Kruys A."/>
            <person name="Hutchinson M.I."/>
            <person name="Powell A.J."/>
            <person name="Barry K."/>
            <person name="Miller A.N."/>
            <person name="Grigoriev I.V."/>
            <person name="Debuchy R."/>
            <person name="Gladieux P."/>
            <person name="Thoren M.H."/>
            <person name="Johannesson H."/>
        </authorList>
    </citation>
    <scope>NUCLEOTIDE SEQUENCE</scope>
    <source>
        <strain evidence="13">CBS 118394</strain>
    </source>
</reference>
<keyword evidence="3 11" id="KW-0813">Transport</keyword>
<feature type="repeat" description="Solcar" evidence="10">
    <location>
        <begin position="276"/>
        <end position="367"/>
    </location>
</feature>
<protein>
    <submittedName>
        <fullName evidence="13">Mitochondrial ornithine carrier protein</fullName>
    </submittedName>
</protein>
<keyword evidence="8" id="KW-0496">Mitochondrion</keyword>
<keyword evidence="9 10" id="KW-0472">Membrane</keyword>
<dbReference type="SUPFAM" id="SSF103506">
    <property type="entry name" value="Mitochondrial carrier"/>
    <property type="match status" value="1"/>
</dbReference>
<evidence type="ECO:0000313" key="14">
    <source>
        <dbReference type="Proteomes" id="UP001283341"/>
    </source>
</evidence>
<evidence type="ECO:0000256" key="8">
    <source>
        <dbReference type="ARBA" id="ARBA00023128"/>
    </source>
</evidence>
<evidence type="ECO:0000256" key="3">
    <source>
        <dbReference type="ARBA" id="ARBA00022448"/>
    </source>
</evidence>
<dbReference type="Gene3D" id="1.50.40.10">
    <property type="entry name" value="Mitochondrial carrier domain"/>
    <property type="match status" value="2"/>
</dbReference>
<dbReference type="GO" id="GO:0000064">
    <property type="term" value="F:L-ornithine transmembrane transporter activity"/>
    <property type="evidence" value="ECO:0007669"/>
    <property type="project" value="TreeGrafter"/>
</dbReference>
<evidence type="ECO:0000256" key="2">
    <source>
        <dbReference type="ARBA" id="ARBA00006375"/>
    </source>
</evidence>